<dbReference type="CDD" id="cd02968">
    <property type="entry name" value="SCO"/>
    <property type="match status" value="1"/>
</dbReference>
<keyword evidence="5" id="KW-0732">Signal</keyword>
<organism evidence="7 9">
    <name type="scientific">Archangium gephyra</name>
    <dbReference type="NCBI Taxonomy" id="48"/>
    <lineage>
        <taxon>Bacteria</taxon>
        <taxon>Pseudomonadati</taxon>
        <taxon>Myxococcota</taxon>
        <taxon>Myxococcia</taxon>
        <taxon>Myxococcales</taxon>
        <taxon>Cystobacterineae</taxon>
        <taxon>Archangiaceae</taxon>
        <taxon>Archangium</taxon>
    </lineage>
</organism>
<evidence type="ECO:0000256" key="4">
    <source>
        <dbReference type="PIRSR" id="PIRSR603782-2"/>
    </source>
</evidence>
<feature type="binding site" evidence="3">
    <location>
        <position position="92"/>
    </location>
    <ligand>
        <name>Cu cation</name>
        <dbReference type="ChEBI" id="CHEBI:23378"/>
    </ligand>
</feature>
<comment type="similarity">
    <text evidence="1">Belongs to the SCO1/2 family.</text>
</comment>
<feature type="domain" description="Thioredoxin" evidence="6">
    <location>
        <begin position="41"/>
        <end position="206"/>
    </location>
</feature>
<evidence type="ECO:0000256" key="3">
    <source>
        <dbReference type="PIRSR" id="PIRSR603782-1"/>
    </source>
</evidence>
<feature type="disulfide bond" description="Redox-active" evidence="4">
    <location>
        <begin position="88"/>
        <end position="92"/>
    </location>
</feature>
<keyword evidence="2 3" id="KW-0186">Copper</keyword>
<dbReference type="GO" id="GO:0046872">
    <property type="term" value="F:metal ion binding"/>
    <property type="evidence" value="ECO:0007669"/>
    <property type="project" value="UniProtKB-KW"/>
</dbReference>
<feature type="chain" id="PRO_5041934427" evidence="5">
    <location>
        <begin position="26"/>
        <end position="217"/>
    </location>
</feature>
<evidence type="ECO:0000313" key="8">
    <source>
        <dbReference type="EMBL" id="REG31948.1"/>
    </source>
</evidence>
<dbReference type="RefSeq" id="WP_053067129.1">
    <property type="nucleotide sequence ID" value="NZ_CP011509.1"/>
</dbReference>
<dbReference type="InterPro" id="IPR003782">
    <property type="entry name" value="SCO1/SenC"/>
</dbReference>
<dbReference type="Proteomes" id="UP000256345">
    <property type="component" value="Unassembled WGS sequence"/>
</dbReference>
<feature type="binding site" evidence="3">
    <location>
        <position position="88"/>
    </location>
    <ligand>
        <name>Cu cation</name>
        <dbReference type="ChEBI" id="CHEBI:23378"/>
    </ligand>
</feature>
<dbReference type="InterPro" id="IPR013766">
    <property type="entry name" value="Thioredoxin_domain"/>
</dbReference>
<dbReference type="InterPro" id="IPR036249">
    <property type="entry name" value="Thioredoxin-like_sf"/>
</dbReference>
<sequence>MSFESKRAKAASLLLALLLVVPARAMGDEACPHHKQGTATAAPAPKAPSSEVRLVEAGLVDQDGTPVRLGGEVIGDRLVVMNFVFTTCTTVCPVLSAIFSRVQGRLGDRLGKEVQLVSLSVDPTRDTPARLKDYATRLRAKAGWTWLTGGPENVKQVLQGLGAYTPSYANHTPMVLIGDARTGTWVRLNGFPSEEQILAKVDELAAARRARAENPAP</sequence>
<keyword evidence="10" id="KW-1185">Reference proteome</keyword>
<keyword evidence="4" id="KW-1015">Disulfide bond</keyword>
<gene>
    <name evidence="7" type="ORF">AA314_08379</name>
    <name evidence="8" type="ORF">ATI61_105275</name>
</gene>
<dbReference type="Proteomes" id="UP000035579">
    <property type="component" value="Chromosome"/>
</dbReference>
<reference evidence="8 10" key="2">
    <citation type="submission" date="2018-08" db="EMBL/GenBank/DDBJ databases">
        <title>Genomic Encyclopedia of Archaeal and Bacterial Type Strains, Phase II (KMG-II): from individual species to whole genera.</title>
        <authorList>
            <person name="Goeker M."/>
        </authorList>
    </citation>
    <scope>NUCLEOTIDE SEQUENCE [LARGE SCALE GENOMIC DNA]</scope>
    <source>
        <strain evidence="8 10">DSM 2261</strain>
    </source>
</reference>
<proteinExistence type="inferred from homology"/>
<accession>A0AAC8QFF7</accession>
<dbReference type="PANTHER" id="PTHR12151">
    <property type="entry name" value="ELECTRON TRANSPORT PROTIN SCO1/SENC FAMILY MEMBER"/>
    <property type="match status" value="1"/>
</dbReference>
<dbReference type="PROSITE" id="PS51352">
    <property type="entry name" value="THIOREDOXIN_2"/>
    <property type="match status" value="1"/>
</dbReference>
<evidence type="ECO:0000256" key="1">
    <source>
        <dbReference type="ARBA" id="ARBA00010996"/>
    </source>
</evidence>
<evidence type="ECO:0000256" key="2">
    <source>
        <dbReference type="ARBA" id="ARBA00023008"/>
    </source>
</evidence>
<dbReference type="EMBL" id="CP011509">
    <property type="protein sequence ID" value="AKJ06753.1"/>
    <property type="molecule type" value="Genomic_DNA"/>
</dbReference>
<evidence type="ECO:0000313" key="7">
    <source>
        <dbReference type="EMBL" id="AKJ06753.1"/>
    </source>
</evidence>
<evidence type="ECO:0000256" key="5">
    <source>
        <dbReference type="SAM" id="SignalP"/>
    </source>
</evidence>
<reference evidence="7 9" key="1">
    <citation type="submission" date="2015-05" db="EMBL/GenBank/DDBJ databases">
        <title>Genome assembly of Archangium gephyra DSM 2261.</title>
        <authorList>
            <person name="Sharma G."/>
            <person name="Subramanian S."/>
        </authorList>
    </citation>
    <scope>NUCLEOTIDE SEQUENCE [LARGE SCALE GENOMIC DNA]</scope>
    <source>
        <strain evidence="7 9">DSM 2261</strain>
    </source>
</reference>
<dbReference type="EMBL" id="QUMU01000005">
    <property type="protein sequence ID" value="REG31948.1"/>
    <property type="molecule type" value="Genomic_DNA"/>
</dbReference>
<dbReference type="AlphaFoldDB" id="A0AAC8QFF7"/>
<dbReference type="SUPFAM" id="SSF52833">
    <property type="entry name" value="Thioredoxin-like"/>
    <property type="match status" value="1"/>
</dbReference>
<evidence type="ECO:0000259" key="6">
    <source>
        <dbReference type="PROSITE" id="PS51352"/>
    </source>
</evidence>
<keyword evidence="3" id="KW-0479">Metal-binding</keyword>
<evidence type="ECO:0000313" key="10">
    <source>
        <dbReference type="Proteomes" id="UP000256345"/>
    </source>
</evidence>
<protein>
    <submittedName>
        <fullName evidence="7">Cytochrome oxidase biogenesis protein Sco1/SenC/PrrC, putative copper metallochaperone</fullName>
    </submittedName>
    <submittedName>
        <fullName evidence="8">Protein SCO1/2</fullName>
    </submittedName>
</protein>
<feature type="signal peptide" evidence="5">
    <location>
        <begin position="1"/>
        <end position="25"/>
    </location>
</feature>
<dbReference type="Gene3D" id="3.40.30.10">
    <property type="entry name" value="Glutaredoxin"/>
    <property type="match status" value="1"/>
</dbReference>
<dbReference type="KEGG" id="age:AA314_08379"/>
<name>A0AAC8QFF7_9BACT</name>
<dbReference type="PANTHER" id="PTHR12151:SF25">
    <property type="entry name" value="LINALOOL DEHYDRATASE_ISOMERASE DOMAIN-CONTAINING PROTEIN"/>
    <property type="match status" value="1"/>
</dbReference>
<dbReference type="Pfam" id="PF02630">
    <property type="entry name" value="SCO1-SenC"/>
    <property type="match status" value="1"/>
</dbReference>
<evidence type="ECO:0000313" key="9">
    <source>
        <dbReference type="Proteomes" id="UP000035579"/>
    </source>
</evidence>